<evidence type="ECO:0000313" key="4">
    <source>
        <dbReference type="Proteomes" id="UP000688137"/>
    </source>
</evidence>
<keyword evidence="4" id="KW-1185">Reference proteome</keyword>
<proteinExistence type="predicted"/>
<feature type="chain" id="PRO_5035716146" description="Transmembrane protein" evidence="2">
    <location>
        <begin position="16"/>
        <end position="204"/>
    </location>
</feature>
<accession>A0A8S1PUA7</accession>
<sequence length="204" mass="24537">MLFIIFYFLVEIIKAEEQFLIILNTNLGIHDDFVKTHIELDSKDIKIFYAGIIDQYPISSARFDHLTFRYQNQYELYEHEVQQQRHQLTCFDSEYKNTQIEKGINNYQKVLSAYENITLVLDNSQIPCNGYIYESIEPWITVLLQFGITKTYFYFKIFLIITILFSFIILTSAIILTWWEIKKLEQKMKRRSSFPRILQKLQIK</sequence>
<protein>
    <recommendedName>
        <fullName evidence="5">Transmembrane protein</fullName>
    </recommendedName>
</protein>
<evidence type="ECO:0008006" key="5">
    <source>
        <dbReference type="Google" id="ProtNLM"/>
    </source>
</evidence>
<dbReference type="OMA" id="CFDSEYK"/>
<dbReference type="EMBL" id="CAJJDM010000135">
    <property type="protein sequence ID" value="CAD8106920.1"/>
    <property type="molecule type" value="Genomic_DNA"/>
</dbReference>
<dbReference type="Proteomes" id="UP000688137">
    <property type="component" value="Unassembled WGS sequence"/>
</dbReference>
<gene>
    <name evidence="3" type="ORF">PPRIM_AZ9-3.1.T1320056</name>
</gene>
<name>A0A8S1PUA7_PARPR</name>
<keyword evidence="1" id="KW-0812">Transmembrane</keyword>
<feature type="signal peptide" evidence="2">
    <location>
        <begin position="1"/>
        <end position="15"/>
    </location>
</feature>
<keyword evidence="2" id="KW-0732">Signal</keyword>
<feature type="transmembrane region" description="Helical" evidence="1">
    <location>
        <begin position="153"/>
        <end position="181"/>
    </location>
</feature>
<keyword evidence="1" id="KW-1133">Transmembrane helix</keyword>
<evidence type="ECO:0000313" key="3">
    <source>
        <dbReference type="EMBL" id="CAD8106920.1"/>
    </source>
</evidence>
<reference evidence="3" key="1">
    <citation type="submission" date="2021-01" db="EMBL/GenBank/DDBJ databases">
        <authorList>
            <consortium name="Genoscope - CEA"/>
            <person name="William W."/>
        </authorList>
    </citation>
    <scope>NUCLEOTIDE SEQUENCE</scope>
</reference>
<evidence type="ECO:0000256" key="1">
    <source>
        <dbReference type="SAM" id="Phobius"/>
    </source>
</evidence>
<organism evidence="3 4">
    <name type="scientific">Paramecium primaurelia</name>
    <dbReference type="NCBI Taxonomy" id="5886"/>
    <lineage>
        <taxon>Eukaryota</taxon>
        <taxon>Sar</taxon>
        <taxon>Alveolata</taxon>
        <taxon>Ciliophora</taxon>
        <taxon>Intramacronucleata</taxon>
        <taxon>Oligohymenophorea</taxon>
        <taxon>Peniculida</taxon>
        <taxon>Parameciidae</taxon>
        <taxon>Paramecium</taxon>
    </lineage>
</organism>
<evidence type="ECO:0000256" key="2">
    <source>
        <dbReference type="SAM" id="SignalP"/>
    </source>
</evidence>
<keyword evidence="1" id="KW-0472">Membrane</keyword>
<comment type="caution">
    <text evidence="3">The sequence shown here is derived from an EMBL/GenBank/DDBJ whole genome shotgun (WGS) entry which is preliminary data.</text>
</comment>
<dbReference type="AlphaFoldDB" id="A0A8S1PUA7"/>